<dbReference type="Gene3D" id="1.10.10.60">
    <property type="entry name" value="Homeodomain-like"/>
    <property type="match status" value="1"/>
</dbReference>
<evidence type="ECO:0000313" key="2">
    <source>
        <dbReference type="Proteomes" id="UP001497480"/>
    </source>
</evidence>
<proteinExistence type="predicted"/>
<comment type="caution">
    <text evidence="1">The sequence shown here is derived from an EMBL/GenBank/DDBJ whole genome shotgun (WGS) entry which is preliminary data.</text>
</comment>
<gene>
    <name evidence="1" type="ORF">LLUT_LOCUS20543</name>
</gene>
<dbReference type="InterPro" id="IPR009057">
    <property type="entry name" value="Homeodomain-like_sf"/>
</dbReference>
<organism evidence="1 2">
    <name type="scientific">Lupinus luteus</name>
    <name type="common">European yellow lupine</name>
    <dbReference type="NCBI Taxonomy" id="3873"/>
    <lineage>
        <taxon>Eukaryota</taxon>
        <taxon>Viridiplantae</taxon>
        <taxon>Streptophyta</taxon>
        <taxon>Embryophyta</taxon>
        <taxon>Tracheophyta</taxon>
        <taxon>Spermatophyta</taxon>
        <taxon>Magnoliopsida</taxon>
        <taxon>eudicotyledons</taxon>
        <taxon>Gunneridae</taxon>
        <taxon>Pentapetalae</taxon>
        <taxon>rosids</taxon>
        <taxon>fabids</taxon>
        <taxon>Fabales</taxon>
        <taxon>Fabaceae</taxon>
        <taxon>Papilionoideae</taxon>
        <taxon>50 kb inversion clade</taxon>
        <taxon>genistoids sensu lato</taxon>
        <taxon>core genistoids</taxon>
        <taxon>Genisteae</taxon>
        <taxon>Lupinus</taxon>
    </lineage>
</organism>
<dbReference type="InterPro" id="IPR001005">
    <property type="entry name" value="SANT/Myb"/>
</dbReference>
<keyword evidence="2" id="KW-1185">Reference proteome</keyword>
<dbReference type="Proteomes" id="UP001497480">
    <property type="component" value="Unassembled WGS sequence"/>
</dbReference>
<protein>
    <recommendedName>
        <fullName evidence="3">Myb-like domain-containing protein</fullName>
    </recommendedName>
</protein>
<accession>A0AAV1XEY7</accession>
<evidence type="ECO:0000313" key="1">
    <source>
        <dbReference type="EMBL" id="CAL0319483.1"/>
    </source>
</evidence>
<dbReference type="EMBL" id="CAXHTB010000014">
    <property type="protein sequence ID" value="CAL0319483.1"/>
    <property type="molecule type" value="Genomic_DNA"/>
</dbReference>
<dbReference type="CDD" id="cd00167">
    <property type="entry name" value="SANT"/>
    <property type="match status" value="1"/>
</dbReference>
<name>A0AAV1XEY7_LUPLU</name>
<evidence type="ECO:0008006" key="3">
    <source>
        <dbReference type="Google" id="ProtNLM"/>
    </source>
</evidence>
<dbReference type="AlphaFoldDB" id="A0AAV1XEY7"/>
<dbReference type="SUPFAM" id="SSF46689">
    <property type="entry name" value="Homeodomain-like"/>
    <property type="match status" value="1"/>
</dbReference>
<reference evidence="1 2" key="1">
    <citation type="submission" date="2024-03" db="EMBL/GenBank/DDBJ databases">
        <authorList>
            <person name="Martinez-Hernandez J."/>
        </authorList>
    </citation>
    <scope>NUCLEOTIDE SEQUENCE [LARGE SCALE GENOMIC DNA]</scope>
</reference>
<sequence>MGQGKVQNANTETRAYGMVHDKAFERAIVMFPYNTPNRWEKMTHHVPGNWSSKDLRQRYEKLEHEVFTIVSSQYEFPEL</sequence>